<accession>A0ABR5TDU1</accession>
<sequence length="106" mass="11743">MRAFAAARSARVVPSSCADSTRGLRAKCAERIAAAGWPAFDHSTIRPHARRRRARRPAHAARFDCADPASRFRSAPGPHSRWPLAHRAAPYRAVGRFSGRFLRTNP</sequence>
<name>A0ABR5TDU1_9BURK</name>
<dbReference type="EMBL" id="LNJQ01000001">
    <property type="protein sequence ID" value="KWZ43164.1"/>
    <property type="molecule type" value="Genomic_DNA"/>
</dbReference>
<evidence type="ECO:0000313" key="2">
    <source>
        <dbReference type="Proteomes" id="UP000070255"/>
    </source>
</evidence>
<dbReference type="Proteomes" id="UP000070255">
    <property type="component" value="Unassembled WGS sequence"/>
</dbReference>
<evidence type="ECO:0000313" key="1">
    <source>
        <dbReference type="EMBL" id="KWZ43164.1"/>
    </source>
</evidence>
<protein>
    <submittedName>
        <fullName evidence="1">Uncharacterized protein</fullName>
    </submittedName>
</protein>
<keyword evidence="2" id="KW-1185">Reference proteome</keyword>
<reference evidence="1 2" key="1">
    <citation type="submission" date="2015-11" db="EMBL/GenBank/DDBJ databases">
        <authorList>
            <person name="Sahl J."/>
            <person name="Wagner D."/>
            <person name="Keim P."/>
        </authorList>
    </citation>
    <scope>NUCLEOTIDE SEQUENCE [LARGE SCALE GENOMIC DNA]</scope>
    <source>
        <strain evidence="1 2">BDU18</strain>
    </source>
</reference>
<comment type="caution">
    <text evidence="1">The sequence shown here is derived from an EMBL/GenBank/DDBJ whole genome shotgun (WGS) entry which is preliminary data.</text>
</comment>
<proteinExistence type="predicted"/>
<gene>
    <name evidence="1" type="ORF">WS72_10010</name>
</gene>
<organism evidence="1 2">
    <name type="scientific">Burkholderia savannae</name>
    <dbReference type="NCBI Taxonomy" id="1637837"/>
    <lineage>
        <taxon>Bacteria</taxon>
        <taxon>Pseudomonadati</taxon>
        <taxon>Pseudomonadota</taxon>
        <taxon>Betaproteobacteria</taxon>
        <taxon>Burkholderiales</taxon>
        <taxon>Burkholderiaceae</taxon>
        <taxon>Burkholderia</taxon>
        <taxon>pseudomallei group</taxon>
    </lineage>
</organism>